<organism evidence="1 2">
    <name type="scientific">Ladona fulva</name>
    <name type="common">Scarce chaser dragonfly</name>
    <name type="synonym">Libellula fulva</name>
    <dbReference type="NCBI Taxonomy" id="123851"/>
    <lineage>
        <taxon>Eukaryota</taxon>
        <taxon>Metazoa</taxon>
        <taxon>Ecdysozoa</taxon>
        <taxon>Arthropoda</taxon>
        <taxon>Hexapoda</taxon>
        <taxon>Insecta</taxon>
        <taxon>Pterygota</taxon>
        <taxon>Palaeoptera</taxon>
        <taxon>Odonata</taxon>
        <taxon>Epiprocta</taxon>
        <taxon>Anisoptera</taxon>
        <taxon>Libelluloidea</taxon>
        <taxon>Libellulidae</taxon>
        <taxon>Ladona</taxon>
    </lineage>
</organism>
<evidence type="ECO:0008006" key="3">
    <source>
        <dbReference type="Google" id="ProtNLM"/>
    </source>
</evidence>
<name>A0A8K0PCA8_LADFU</name>
<accession>A0A8K0PCA8</accession>
<dbReference type="GO" id="GO:0000421">
    <property type="term" value="C:autophagosome membrane"/>
    <property type="evidence" value="ECO:0007669"/>
    <property type="project" value="TreeGrafter"/>
</dbReference>
<gene>
    <name evidence="1" type="ORF">J437_LFUL016444</name>
</gene>
<dbReference type="GO" id="GO:0005657">
    <property type="term" value="C:replication fork"/>
    <property type="evidence" value="ECO:0007669"/>
    <property type="project" value="TreeGrafter"/>
</dbReference>
<dbReference type="GO" id="GO:0005634">
    <property type="term" value="C:nucleus"/>
    <property type="evidence" value="ECO:0007669"/>
    <property type="project" value="TreeGrafter"/>
</dbReference>
<keyword evidence="2" id="KW-1185">Reference proteome</keyword>
<comment type="caution">
    <text evidence="1">The sequence shown here is derived from an EMBL/GenBank/DDBJ whole genome shotgun (WGS) entry which is preliminary data.</text>
</comment>
<evidence type="ECO:0000313" key="2">
    <source>
        <dbReference type="Proteomes" id="UP000792457"/>
    </source>
</evidence>
<proteinExistence type="predicted"/>
<dbReference type="Proteomes" id="UP000792457">
    <property type="component" value="Unassembled WGS sequence"/>
</dbReference>
<protein>
    <recommendedName>
        <fullName evidence="3">Testis-expressed sequence 264 protein</fullName>
    </recommendedName>
</protein>
<dbReference type="OrthoDB" id="2140079at2759"/>
<dbReference type="PANTHER" id="PTHR15949:SF3">
    <property type="entry name" value="TESTIS-EXPRESSED PROTEIN 264"/>
    <property type="match status" value="1"/>
</dbReference>
<dbReference type="GO" id="GO:0106300">
    <property type="term" value="P:protein-DNA covalent cross-linking repair"/>
    <property type="evidence" value="ECO:0007669"/>
    <property type="project" value="TreeGrafter"/>
</dbReference>
<dbReference type="AlphaFoldDB" id="A0A8K0PCA8"/>
<evidence type="ECO:0000313" key="1">
    <source>
        <dbReference type="EMBL" id="KAG8238264.1"/>
    </source>
</evidence>
<dbReference type="GO" id="GO:0005789">
    <property type="term" value="C:endoplasmic reticulum membrane"/>
    <property type="evidence" value="ECO:0007669"/>
    <property type="project" value="TreeGrafter"/>
</dbReference>
<reference evidence="1" key="1">
    <citation type="submission" date="2013-04" db="EMBL/GenBank/DDBJ databases">
        <authorList>
            <person name="Qu J."/>
            <person name="Murali S.C."/>
            <person name="Bandaranaike D."/>
            <person name="Bellair M."/>
            <person name="Blankenburg K."/>
            <person name="Chao H."/>
            <person name="Dinh H."/>
            <person name="Doddapaneni H."/>
            <person name="Downs B."/>
            <person name="Dugan-Rocha S."/>
            <person name="Elkadiri S."/>
            <person name="Gnanaolivu R.D."/>
            <person name="Hernandez B."/>
            <person name="Javaid M."/>
            <person name="Jayaseelan J.C."/>
            <person name="Lee S."/>
            <person name="Li M."/>
            <person name="Ming W."/>
            <person name="Munidasa M."/>
            <person name="Muniz J."/>
            <person name="Nguyen L."/>
            <person name="Ongeri F."/>
            <person name="Osuji N."/>
            <person name="Pu L.-L."/>
            <person name="Puazo M."/>
            <person name="Qu C."/>
            <person name="Quiroz J."/>
            <person name="Raj R."/>
            <person name="Weissenberger G."/>
            <person name="Xin Y."/>
            <person name="Zou X."/>
            <person name="Han Y."/>
            <person name="Richards S."/>
            <person name="Worley K."/>
            <person name="Muzny D."/>
            <person name="Gibbs R."/>
        </authorList>
    </citation>
    <scope>NUCLEOTIDE SEQUENCE</scope>
    <source>
        <strain evidence="1">Sampled in the wild</strain>
    </source>
</reference>
<dbReference type="GO" id="GO:0061709">
    <property type="term" value="P:reticulophagy"/>
    <property type="evidence" value="ECO:0007669"/>
    <property type="project" value="TreeGrafter"/>
</dbReference>
<reference evidence="1" key="2">
    <citation type="submission" date="2017-10" db="EMBL/GenBank/DDBJ databases">
        <title>Ladona fulva Genome sequencing and assembly.</title>
        <authorList>
            <person name="Murali S."/>
            <person name="Richards S."/>
            <person name="Bandaranaike D."/>
            <person name="Bellair M."/>
            <person name="Blankenburg K."/>
            <person name="Chao H."/>
            <person name="Dinh H."/>
            <person name="Doddapaneni H."/>
            <person name="Dugan-Rocha S."/>
            <person name="Elkadiri S."/>
            <person name="Gnanaolivu R."/>
            <person name="Hernandez B."/>
            <person name="Skinner E."/>
            <person name="Javaid M."/>
            <person name="Lee S."/>
            <person name="Li M."/>
            <person name="Ming W."/>
            <person name="Munidasa M."/>
            <person name="Muniz J."/>
            <person name="Nguyen L."/>
            <person name="Hughes D."/>
            <person name="Osuji N."/>
            <person name="Pu L.-L."/>
            <person name="Puazo M."/>
            <person name="Qu C."/>
            <person name="Quiroz J."/>
            <person name="Raj R."/>
            <person name="Weissenberger G."/>
            <person name="Xin Y."/>
            <person name="Zou X."/>
            <person name="Han Y."/>
            <person name="Worley K."/>
            <person name="Muzny D."/>
            <person name="Gibbs R."/>
        </authorList>
    </citation>
    <scope>NUCLEOTIDE SEQUENCE</scope>
    <source>
        <strain evidence="1">Sampled in the wild</strain>
    </source>
</reference>
<sequence>MIFLVLILLFLVIAAYLFCSYYGILTEVCIKTNRSPFGRLAIAYKFSRGPYSKASQLFVEANCVMPNHPRIGIFYGDRHDPASPLSFAIGSILNDRGELPDEKTIMHLRSYGYKFFIFPEVSFAVTGSFPYKNSLSLFFAVLKIYPKIGAYVAARNLCAHPVIEIYGPSNILFVAPLARQSEFYVPEAEDLHDSENSFPLLNGKAISCKSPLLPLGW</sequence>
<dbReference type="PANTHER" id="PTHR15949">
    <property type="entry name" value="TESTIS-EXPRESSED PROTEIN 264"/>
    <property type="match status" value="1"/>
</dbReference>
<dbReference type="EMBL" id="KZ309315">
    <property type="protein sequence ID" value="KAG8238264.1"/>
    <property type="molecule type" value="Genomic_DNA"/>
</dbReference>